<dbReference type="InterPro" id="IPR001610">
    <property type="entry name" value="PAC"/>
</dbReference>
<dbReference type="Gene3D" id="1.10.287.130">
    <property type="match status" value="1"/>
</dbReference>
<evidence type="ECO:0000259" key="8">
    <source>
        <dbReference type="PROSITE" id="PS50112"/>
    </source>
</evidence>
<evidence type="ECO:0000256" key="3">
    <source>
        <dbReference type="ARBA" id="ARBA00022553"/>
    </source>
</evidence>
<dbReference type="SMART" id="SM00065">
    <property type="entry name" value="GAF"/>
    <property type="match status" value="1"/>
</dbReference>
<dbReference type="InterPro" id="IPR000014">
    <property type="entry name" value="PAS"/>
</dbReference>
<evidence type="ECO:0000259" key="7">
    <source>
        <dbReference type="PROSITE" id="PS50109"/>
    </source>
</evidence>
<dbReference type="InterPro" id="IPR004358">
    <property type="entry name" value="Sig_transdc_His_kin-like_C"/>
</dbReference>
<keyword evidence="3" id="KW-0597">Phosphoprotein</keyword>
<dbReference type="CDD" id="cd00130">
    <property type="entry name" value="PAS"/>
    <property type="match status" value="6"/>
</dbReference>
<feature type="domain" description="PAS" evidence="8">
    <location>
        <begin position="836"/>
        <end position="909"/>
    </location>
</feature>
<evidence type="ECO:0000256" key="4">
    <source>
        <dbReference type="ARBA" id="ARBA00022679"/>
    </source>
</evidence>
<dbReference type="InterPro" id="IPR003594">
    <property type="entry name" value="HATPase_dom"/>
</dbReference>
<dbReference type="InterPro" id="IPR005467">
    <property type="entry name" value="His_kinase_dom"/>
</dbReference>
<dbReference type="InterPro" id="IPR035965">
    <property type="entry name" value="PAS-like_dom_sf"/>
</dbReference>
<gene>
    <name evidence="10" type="ORF">PMYSY11_1827</name>
</gene>
<feature type="domain" description="PAC" evidence="9">
    <location>
        <begin position="913"/>
        <end position="966"/>
    </location>
</feature>
<reference evidence="10" key="1">
    <citation type="submission" date="2019-02" db="EMBL/GenBank/DDBJ databases">
        <authorList>
            <consortium name="Genoscope - CEA"/>
            <person name="William W."/>
        </authorList>
    </citation>
    <scope>NUCLEOTIDE SEQUENCE [LARGE SCALE GENOMIC DNA]</scope>
    <source>
        <strain evidence="10">YSy11</strain>
    </source>
</reference>
<dbReference type="InterPro" id="IPR036890">
    <property type="entry name" value="HATPase_C_sf"/>
</dbReference>
<accession>A0A653E315</accession>
<dbReference type="InterPro" id="IPR000700">
    <property type="entry name" value="PAS-assoc_C"/>
</dbReference>
<feature type="domain" description="PAC" evidence="9">
    <location>
        <begin position="1313"/>
        <end position="1365"/>
    </location>
</feature>
<dbReference type="Pfam" id="PF02518">
    <property type="entry name" value="HATPase_c"/>
    <property type="match status" value="1"/>
</dbReference>
<evidence type="ECO:0000313" key="10">
    <source>
        <dbReference type="EMBL" id="VEV96873.1"/>
    </source>
</evidence>
<keyword evidence="6" id="KW-0902">Two-component regulatory system</keyword>
<dbReference type="Pfam" id="PF00512">
    <property type="entry name" value="HisKA"/>
    <property type="match status" value="1"/>
</dbReference>
<dbReference type="InterPro" id="IPR036097">
    <property type="entry name" value="HisK_dim/P_sf"/>
</dbReference>
<dbReference type="EMBL" id="LR215729">
    <property type="protein sequence ID" value="VEV96873.1"/>
    <property type="molecule type" value="Genomic_DNA"/>
</dbReference>
<proteinExistence type="predicted"/>
<dbReference type="Gene3D" id="3.30.450.20">
    <property type="entry name" value="PAS domain"/>
    <property type="match status" value="6"/>
</dbReference>
<evidence type="ECO:0000256" key="6">
    <source>
        <dbReference type="ARBA" id="ARBA00023012"/>
    </source>
</evidence>
<dbReference type="InterPro" id="IPR003661">
    <property type="entry name" value="HisK_dim/P_dom"/>
</dbReference>
<dbReference type="Pfam" id="PF08447">
    <property type="entry name" value="PAS_3"/>
    <property type="match status" value="3"/>
</dbReference>
<dbReference type="PANTHER" id="PTHR43304">
    <property type="entry name" value="PHYTOCHROME-LIKE PROTEIN CPH1"/>
    <property type="match status" value="1"/>
</dbReference>
<dbReference type="Gene3D" id="3.30.450.40">
    <property type="match status" value="1"/>
</dbReference>
<feature type="domain" description="PAS" evidence="8">
    <location>
        <begin position="1109"/>
        <end position="1184"/>
    </location>
</feature>
<dbReference type="FunFam" id="3.30.565.10:FF:000010">
    <property type="entry name" value="Sensor histidine kinase RcsC"/>
    <property type="match status" value="1"/>
</dbReference>
<dbReference type="Pfam" id="PF00989">
    <property type="entry name" value="PAS"/>
    <property type="match status" value="1"/>
</dbReference>
<dbReference type="InterPro" id="IPR013767">
    <property type="entry name" value="PAS_fold"/>
</dbReference>
<dbReference type="RefSeq" id="WP_239655521.1">
    <property type="nucleotide sequence ID" value="NZ_LR215729.2"/>
</dbReference>
<dbReference type="PRINTS" id="PR00344">
    <property type="entry name" value="BCTRLSENSOR"/>
</dbReference>
<dbReference type="EC" id="2.7.13.3" evidence="2"/>
<name>A0A653E315_9PSED</name>
<comment type="catalytic activity">
    <reaction evidence="1">
        <text>ATP + protein L-histidine = ADP + protein N-phospho-L-histidine.</text>
        <dbReference type="EC" id="2.7.13.3"/>
    </reaction>
</comment>
<dbReference type="SMART" id="SM00388">
    <property type="entry name" value="HisKA"/>
    <property type="match status" value="1"/>
</dbReference>
<dbReference type="InterPro" id="IPR052162">
    <property type="entry name" value="Sensor_kinase/Photoreceptor"/>
</dbReference>
<dbReference type="SMART" id="SM00091">
    <property type="entry name" value="PAS"/>
    <property type="match status" value="6"/>
</dbReference>
<dbReference type="PROSITE" id="PS50109">
    <property type="entry name" value="HIS_KIN"/>
    <property type="match status" value="1"/>
</dbReference>
<dbReference type="InterPro" id="IPR013655">
    <property type="entry name" value="PAS_fold_3"/>
</dbReference>
<evidence type="ECO:0000259" key="9">
    <source>
        <dbReference type="PROSITE" id="PS50113"/>
    </source>
</evidence>
<feature type="domain" description="PAS" evidence="8">
    <location>
        <begin position="1366"/>
        <end position="1418"/>
    </location>
</feature>
<keyword evidence="4" id="KW-0808">Transferase</keyword>
<dbReference type="Gene3D" id="2.10.70.100">
    <property type="match status" value="1"/>
</dbReference>
<dbReference type="Pfam" id="PF13426">
    <property type="entry name" value="PAS_9"/>
    <property type="match status" value="2"/>
</dbReference>
<feature type="domain" description="PAS" evidence="8">
    <location>
        <begin position="1239"/>
        <end position="1309"/>
    </location>
</feature>
<dbReference type="GO" id="GO:0006355">
    <property type="term" value="P:regulation of DNA-templated transcription"/>
    <property type="evidence" value="ECO:0007669"/>
    <property type="project" value="InterPro"/>
</dbReference>
<dbReference type="InterPro" id="IPR003018">
    <property type="entry name" value="GAF"/>
</dbReference>
<feature type="domain" description="PAC" evidence="9">
    <location>
        <begin position="1186"/>
        <end position="1238"/>
    </location>
</feature>
<dbReference type="InterPro" id="IPR029016">
    <property type="entry name" value="GAF-like_dom_sf"/>
</dbReference>
<dbReference type="Gene3D" id="3.30.565.10">
    <property type="entry name" value="Histidine kinase-like ATPase, C-terminal domain"/>
    <property type="match status" value="1"/>
</dbReference>
<dbReference type="PANTHER" id="PTHR43304:SF1">
    <property type="entry name" value="PAC DOMAIN-CONTAINING PROTEIN"/>
    <property type="match status" value="1"/>
</dbReference>
<dbReference type="SMART" id="SM00086">
    <property type="entry name" value="PAC"/>
    <property type="match status" value="6"/>
</dbReference>
<keyword evidence="5" id="KW-0418">Kinase</keyword>
<dbReference type="Pfam" id="PF01590">
    <property type="entry name" value="GAF"/>
    <property type="match status" value="1"/>
</dbReference>
<dbReference type="CDD" id="cd00082">
    <property type="entry name" value="HisKA"/>
    <property type="match status" value="1"/>
</dbReference>
<feature type="domain" description="PAC" evidence="9">
    <location>
        <begin position="783"/>
        <end position="835"/>
    </location>
</feature>
<feature type="domain" description="PAC" evidence="9">
    <location>
        <begin position="1056"/>
        <end position="1108"/>
    </location>
</feature>
<dbReference type="SUPFAM" id="SSF47384">
    <property type="entry name" value="Homodimeric domain of signal transducing histidine kinase"/>
    <property type="match status" value="1"/>
</dbReference>
<organism evidence="10">
    <name type="scientific">Pseudomonas marincola</name>
    <dbReference type="NCBI Taxonomy" id="437900"/>
    <lineage>
        <taxon>Bacteria</taxon>
        <taxon>Pseudomonadati</taxon>
        <taxon>Pseudomonadota</taxon>
        <taxon>Gammaproteobacteria</taxon>
        <taxon>Pseudomonadales</taxon>
        <taxon>Pseudomonadaceae</taxon>
        <taxon>Pseudomonas</taxon>
    </lineage>
</organism>
<dbReference type="SMART" id="SM00387">
    <property type="entry name" value="HATPase_c"/>
    <property type="match status" value="1"/>
</dbReference>
<dbReference type="PROSITE" id="PS50113">
    <property type="entry name" value="PAC"/>
    <property type="match status" value="5"/>
</dbReference>
<dbReference type="SUPFAM" id="SSF55874">
    <property type="entry name" value="ATPase domain of HSP90 chaperone/DNA topoisomerase II/histidine kinase"/>
    <property type="match status" value="1"/>
</dbReference>
<dbReference type="SUPFAM" id="SSF55781">
    <property type="entry name" value="GAF domain-like"/>
    <property type="match status" value="2"/>
</dbReference>
<feature type="domain" description="Histidine kinase" evidence="7">
    <location>
        <begin position="1497"/>
        <end position="1716"/>
    </location>
</feature>
<dbReference type="NCBIfam" id="TIGR00229">
    <property type="entry name" value="sensory_box"/>
    <property type="match status" value="5"/>
</dbReference>
<protein>
    <recommendedName>
        <fullName evidence="2">histidine kinase</fullName>
        <ecNumber evidence="2">2.7.13.3</ecNumber>
    </recommendedName>
</protein>
<feature type="domain" description="PAS" evidence="8">
    <location>
        <begin position="967"/>
        <end position="1012"/>
    </location>
</feature>
<dbReference type="SUPFAM" id="SSF55785">
    <property type="entry name" value="PYP-like sensor domain (PAS domain)"/>
    <property type="match status" value="6"/>
</dbReference>
<dbReference type="PROSITE" id="PS50112">
    <property type="entry name" value="PAS"/>
    <property type="match status" value="5"/>
</dbReference>
<dbReference type="GO" id="GO:0000155">
    <property type="term" value="F:phosphorelay sensor kinase activity"/>
    <property type="evidence" value="ECO:0007669"/>
    <property type="project" value="InterPro"/>
</dbReference>
<evidence type="ECO:0000256" key="1">
    <source>
        <dbReference type="ARBA" id="ARBA00000085"/>
    </source>
</evidence>
<dbReference type="FunFam" id="1.10.287.130:FF:000001">
    <property type="entry name" value="Two-component sensor histidine kinase"/>
    <property type="match status" value="1"/>
</dbReference>
<dbReference type="CDD" id="cd16922">
    <property type="entry name" value="HATPase_EvgS-ArcB-TorS-like"/>
    <property type="match status" value="1"/>
</dbReference>
<evidence type="ECO:0000256" key="2">
    <source>
        <dbReference type="ARBA" id="ARBA00012438"/>
    </source>
</evidence>
<sequence length="1719" mass="192452">MRSTTTERPTTTRRIVGLGSLALALLFSVLGWHALQEREALWQLQIAKQGELQKLALQSAQTAQQQQAQILAQTIAADSWVTELVRQAHSLRQGEFNQRYLDSIRNQLKTRLTPRWRGMQQYQQFQLLIFLAPQGEMFLQIPAQSGGEQITHKQMLSDALTSQRSVAGLNLTEHQFAISAITPLHVPNLKVETTVGAVEVQLGLQANIKQLDQELDAGVALLGNLPGTSGSPETQWKIISHSRDQVLNWQQRAALPKPSADNTLKLLEDDGRTYLLNQVPLSGYSTSALAPAPISAYALVWRDISDLYALHISDNQWLVGKWIFAWLGAEALLLLLLLATRNSTRSMMLSHQHALQQKHQQSEYSRELLTIITEAQSAYIDTQNQETAFTELLQRIIGLTRSQAGMIGEVLKPDHGSTTLRTLARHDSRLGETENCYWLKDAEHPQQRTLEQLLEPAIRGGQLRVNQPEQLVSDEPQAISSLISLPIQHQGEIIGLLGLVNRAAGYSNELIEQLQPLLSTLAQLLAALQRDIQREHANLRMQRQQQALHALNEIAALSGNGTQHQLRKALQLGASFYRMPLAIISQIEDQNYTIKVQVSPNNELYDGQHFALGETYCSLTLQQDSVLAIEAMQVSAYATHPCYELFALESYIGSTIWVNGQRYGTLNFSCSEPHPTSFDESDREFMRLFARWVGSTLERQQQEQAKQTLLARLDEAQQLAKLGHWEADLETRELFWSGMIYQILGIAPGQYKPSMDDALVHVHPEDRVRVDKSNERARAGEPVAISYRIICANQQVRWVHCTTKLQANPQGEMLKLTGTVQDITERMETEAISKVQSQRLANVIEGTQLGTWQWNVQTGETVINERWASILGYSLDELEPVTINTWLNLNHPDDCRHAQALLEQHFSGQTAYYSVQCRMLHKAGHWVWVQSSGRLESSTADGQPLMMYGTHTDISEQKIREQETQQARRYLQTVLDSAIGVSVIATDAEGLITLFNTGAERLLGYQADDVIGVHTPMLFHLKSEIDQRARELNAESGIAVEGFEVLTHLPRAGESETRQWTYQHKSGQALIINLTVSAITDSAGHVTGFLGVGSDISALHFTTHALQKSEQRFRSMVANLPGVIYRCDNDAQWTMRYIGGEIETISGYPASDLIDNHKRSFSSLIHPDDMETTRNAVESIAQHKAFELTYRLVHADGHAVWVREKGRGEYDSEGNLLWINGFIWDISTRKAVEDELQVSQQRFSSAFSTAPQGMALVSISGELIEVNDELCRILKYDRETLLTTSVAQITHPQDRTSDTQNIRDLLAGRSNAYQIEKRYLDSQGKTLWILLSVSLVRNSQGQALHFVSQIQDFTQRVADEMAIREREHYLRTLLNNVVDAIITLDNQGIVETFNRAAEYIFGYSPAAIIGQPFSTLMPPVRDNDAPTKPAIELLAELSELTGNTREHIGLKCSGEVFVMEVAVSEIHHQGERRLIAVIRDISERKRIEQMKTEFVSTVSHELRTPLTAIAGSLGLINGGALGEVPQTMQSMLQIAADNSARLGMLINDLLDMEKLVAGKMSFNFQSQALQPLIEKSIALNQPYAQQYKVQLVQVEQCANDWVSIDAQRLLQVLANLLSNAAKFSHPDSIVEVHVTQAEQSVRVAVRDHGSGIPLAFQSRIFSKFSQADSTSTRQKGGTGLGLAISKELIEQMNGRIGFESVEEQGSTFWFTLPLQERSV</sequence>
<evidence type="ECO:0000256" key="5">
    <source>
        <dbReference type="ARBA" id="ARBA00022777"/>
    </source>
</evidence>